<feature type="binding site" evidence="10">
    <location>
        <position position="178"/>
    </location>
    <ligand>
        <name>Mg(2+)</name>
        <dbReference type="ChEBI" id="CHEBI:18420"/>
    </ligand>
</feature>
<evidence type="ECO:0000313" key="12">
    <source>
        <dbReference type="Proteomes" id="UP000077255"/>
    </source>
</evidence>
<keyword evidence="7 10" id="KW-0378">Hydrolase</keyword>
<dbReference type="KEGG" id="dtx:ATSB10_16520"/>
<evidence type="ECO:0000256" key="8">
    <source>
        <dbReference type="ARBA" id="ARBA00022842"/>
    </source>
</evidence>
<feature type="binding site" evidence="10">
    <location>
        <position position="22"/>
    </location>
    <ligand>
        <name>Mg(2+)</name>
        <dbReference type="ChEBI" id="CHEBI:18420"/>
    </ligand>
</feature>
<dbReference type="GO" id="GO:0005829">
    <property type="term" value="C:cytosol"/>
    <property type="evidence" value="ECO:0007669"/>
    <property type="project" value="TreeGrafter"/>
</dbReference>
<dbReference type="EC" id="3.1.3.18" evidence="5 10"/>
<dbReference type="GO" id="GO:0046872">
    <property type="term" value="F:metal ion binding"/>
    <property type="evidence" value="ECO:0007669"/>
    <property type="project" value="UniProtKB-KW"/>
</dbReference>
<evidence type="ECO:0000256" key="10">
    <source>
        <dbReference type="HAMAP-Rule" id="MF_00495"/>
    </source>
</evidence>
<dbReference type="InterPro" id="IPR023214">
    <property type="entry name" value="HAD_sf"/>
</dbReference>
<sequence>MRTQAGMNTLPDRVEGVLFDLDGTLLDSAPDLYAALVRQCVEEEVAPPDFAIVRAVVSRGSRAILRCAFGDRGEAGVEALVPRYLALYEQAMAEDTHAFDGIEALLGTLEQRGIRWGVVTNKPGFLTDPLLDRIGWSARAAAVVSGDTLPVKKPDPAPVRLACDTAGIDPSRSLFVGDDRRDVQAGAAAGLYTVAVRWGYLDGGDPDTWQADAVIDHPGQLLRLLAPEVSA</sequence>
<keyword evidence="12" id="KW-1185">Reference proteome</keyword>
<keyword evidence="9 10" id="KW-0119">Carbohydrate metabolism</keyword>
<dbReference type="GO" id="GO:0008967">
    <property type="term" value="F:phosphoglycolate phosphatase activity"/>
    <property type="evidence" value="ECO:0007669"/>
    <property type="project" value="UniProtKB-UniRule"/>
</dbReference>
<dbReference type="GO" id="GO:0006281">
    <property type="term" value="P:DNA repair"/>
    <property type="evidence" value="ECO:0007669"/>
    <property type="project" value="TreeGrafter"/>
</dbReference>
<evidence type="ECO:0000256" key="2">
    <source>
        <dbReference type="ARBA" id="ARBA00001946"/>
    </source>
</evidence>
<feature type="binding site" evidence="10">
    <location>
        <position position="20"/>
    </location>
    <ligand>
        <name>Mg(2+)</name>
        <dbReference type="ChEBI" id="CHEBI:18420"/>
    </ligand>
</feature>
<dbReference type="Gene3D" id="3.40.50.1000">
    <property type="entry name" value="HAD superfamily/HAD-like"/>
    <property type="match status" value="1"/>
</dbReference>
<evidence type="ECO:0000256" key="6">
    <source>
        <dbReference type="ARBA" id="ARBA00022723"/>
    </source>
</evidence>
<dbReference type="NCBIfam" id="TIGR01449">
    <property type="entry name" value="PGP_bact"/>
    <property type="match status" value="1"/>
</dbReference>
<dbReference type="GO" id="GO:0046295">
    <property type="term" value="P:glycolate biosynthetic process"/>
    <property type="evidence" value="ECO:0007669"/>
    <property type="project" value="UniProtKB-UniRule"/>
</dbReference>
<dbReference type="NCBIfam" id="TIGR01549">
    <property type="entry name" value="HAD-SF-IA-v1"/>
    <property type="match status" value="1"/>
</dbReference>
<dbReference type="Proteomes" id="UP000077255">
    <property type="component" value="Chromosome"/>
</dbReference>
<dbReference type="GO" id="GO:0005975">
    <property type="term" value="P:carbohydrate metabolic process"/>
    <property type="evidence" value="ECO:0007669"/>
    <property type="project" value="InterPro"/>
</dbReference>
<dbReference type="SFLD" id="SFLDG01135">
    <property type="entry name" value="C1.5.6:_HAD__Beta-PGM__Phospha"/>
    <property type="match status" value="1"/>
</dbReference>
<dbReference type="InterPro" id="IPR023198">
    <property type="entry name" value="PGP-like_dom2"/>
</dbReference>
<keyword evidence="8 10" id="KW-0460">Magnesium</keyword>
<dbReference type="NCBIfam" id="TIGR01509">
    <property type="entry name" value="HAD-SF-IA-v3"/>
    <property type="match status" value="1"/>
</dbReference>
<dbReference type="InterPro" id="IPR006439">
    <property type="entry name" value="HAD-SF_hydro_IA"/>
</dbReference>
<dbReference type="Gene3D" id="1.10.150.240">
    <property type="entry name" value="Putative phosphatase, domain 2"/>
    <property type="match status" value="1"/>
</dbReference>
<dbReference type="STRING" id="445710.ATSB10_16520"/>
<protein>
    <recommendedName>
        <fullName evidence="5 10">Phosphoglycolate phosphatase</fullName>
        <shortName evidence="10">PGP</shortName>
        <shortName evidence="10">PGPase</shortName>
        <ecNumber evidence="5 10">3.1.3.18</ecNumber>
    </recommendedName>
</protein>
<comment type="pathway">
    <text evidence="3 10">Organic acid metabolism; glycolate biosynthesis; glycolate from 2-phosphoglycolate: step 1/1.</text>
</comment>
<dbReference type="InterPro" id="IPR041492">
    <property type="entry name" value="HAD_2"/>
</dbReference>
<evidence type="ECO:0000256" key="5">
    <source>
        <dbReference type="ARBA" id="ARBA00013078"/>
    </source>
</evidence>
<dbReference type="InterPro" id="IPR050155">
    <property type="entry name" value="HAD-like_hydrolase_sf"/>
</dbReference>
<dbReference type="EMBL" id="CP014841">
    <property type="protein sequence ID" value="AND69106.1"/>
    <property type="molecule type" value="Genomic_DNA"/>
</dbReference>
<evidence type="ECO:0000256" key="3">
    <source>
        <dbReference type="ARBA" id="ARBA00004818"/>
    </source>
</evidence>
<evidence type="ECO:0000313" key="11">
    <source>
        <dbReference type="EMBL" id="AND69106.1"/>
    </source>
</evidence>
<evidence type="ECO:0000256" key="1">
    <source>
        <dbReference type="ARBA" id="ARBA00000830"/>
    </source>
</evidence>
<organism evidence="11 12">
    <name type="scientific">Dyella thiooxydans</name>
    <dbReference type="NCBI Taxonomy" id="445710"/>
    <lineage>
        <taxon>Bacteria</taxon>
        <taxon>Pseudomonadati</taxon>
        <taxon>Pseudomonadota</taxon>
        <taxon>Gammaproteobacteria</taxon>
        <taxon>Lysobacterales</taxon>
        <taxon>Rhodanobacteraceae</taxon>
        <taxon>Dyella</taxon>
    </lineage>
</organism>
<dbReference type="SFLD" id="SFLDS00003">
    <property type="entry name" value="Haloacid_Dehalogenase"/>
    <property type="match status" value="1"/>
</dbReference>
<dbReference type="FunFam" id="3.40.50.1000:FF:000022">
    <property type="entry name" value="Phosphoglycolate phosphatase"/>
    <property type="match status" value="1"/>
</dbReference>
<dbReference type="SFLD" id="SFLDG01129">
    <property type="entry name" value="C1.5:_HAD__Beta-PGM__Phosphata"/>
    <property type="match status" value="1"/>
</dbReference>
<name>A0A160N096_9GAMM</name>
<feature type="active site" description="Nucleophile" evidence="10">
    <location>
        <position position="20"/>
    </location>
</feature>
<comment type="function">
    <text evidence="10">Specifically catalyzes the dephosphorylation of 2-phosphoglycolate. Is involved in the dissimilation of the intracellular 2-phosphoglycolate formed during the DNA repair of 3'-phosphoglycolate ends, a major class of DNA lesions induced by oxidative stress.</text>
</comment>
<evidence type="ECO:0000256" key="9">
    <source>
        <dbReference type="ARBA" id="ARBA00023277"/>
    </source>
</evidence>
<keyword evidence="6 10" id="KW-0479">Metal-binding</keyword>
<reference evidence="11 12" key="1">
    <citation type="submission" date="2016-02" db="EMBL/GenBank/DDBJ databases">
        <title>Complete genome sequencing and analysis of ATSB10, Dyella thiooxydans isolated from rhizosphere soil of sunflower (Helianthus annuus L.).</title>
        <authorList>
            <person name="Lee Y."/>
            <person name="Hwangbo K."/>
            <person name="Chung H."/>
            <person name="Yoo J."/>
            <person name="Kim K.Y."/>
            <person name="Sa T.M."/>
            <person name="Um Y."/>
            <person name="Madhaiyan M."/>
        </authorList>
    </citation>
    <scope>NUCLEOTIDE SEQUENCE [LARGE SCALE GENOMIC DNA]</scope>
    <source>
        <strain evidence="11 12">ATSB10</strain>
    </source>
</reference>
<dbReference type="InterPro" id="IPR037512">
    <property type="entry name" value="PGPase_prok"/>
</dbReference>
<dbReference type="SUPFAM" id="SSF56784">
    <property type="entry name" value="HAD-like"/>
    <property type="match status" value="1"/>
</dbReference>
<comment type="similarity">
    <text evidence="4 10">Belongs to the HAD-like hydrolase superfamily. CbbY/CbbZ/Gph/YieH family.</text>
</comment>
<dbReference type="PATRIC" id="fig|445710.3.peg.1647"/>
<dbReference type="PANTHER" id="PTHR43434:SF23">
    <property type="entry name" value="PHOSPHOGLYCOLATE PHOSPHATASE"/>
    <property type="match status" value="1"/>
</dbReference>
<accession>A0A160N096</accession>
<evidence type="ECO:0000256" key="4">
    <source>
        <dbReference type="ARBA" id="ARBA00006171"/>
    </source>
</evidence>
<dbReference type="Pfam" id="PF13419">
    <property type="entry name" value="HAD_2"/>
    <property type="match status" value="1"/>
</dbReference>
<dbReference type="HAMAP" id="MF_00495">
    <property type="entry name" value="GPH_hydrolase_bact"/>
    <property type="match status" value="1"/>
</dbReference>
<dbReference type="InterPro" id="IPR036412">
    <property type="entry name" value="HAD-like_sf"/>
</dbReference>
<proteinExistence type="inferred from homology"/>
<dbReference type="AlphaFoldDB" id="A0A160N096"/>
<evidence type="ECO:0000256" key="7">
    <source>
        <dbReference type="ARBA" id="ARBA00022801"/>
    </source>
</evidence>
<comment type="cofactor">
    <cofactor evidence="2 10">
        <name>Mg(2+)</name>
        <dbReference type="ChEBI" id="CHEBI:18420"/>
    </cofactor>
</comment>
<dbReference type="PANTHER" id="PTHR43434">
    <property type="entry name" value="PHOSPHOGLYCOLATE PHOSPHATASE"/>
    <property type="match status" value="1"/>
</dbReference>
<gene>
    <name evidence="11" type="ORF">ATSB10_16520</name>
</gene>
<dbReference type="UniPathway" id="UPA00865">
    <property type="reaction ID" value="UER00834"/>
</dbReference>
<comment type="catalytic activity">
    <reaction evidence="1 10">
        <text>2-phosphoglycolate + H2O = glycolate + phosphate</text>
        <dbReference type="Rhea" id="RHEA:14369"/>
        <dbReference type="ChEBI" id="CHEBI:15377"/>
        <dbReference type="ChEBI" id="CHEBI:29805"/>
        <dbReference type="ChEBI" id="CHEBI:43474"/>
        <dbReference type="ChEBI" id="CHEBI:58033"/>
        <dbReference type="EC" id="3.1.3.18"/>
    </reaction>
</comment>